<organism evidence="10">
    <name type="scientific">Lichtheimia ramosa</name>
    <dbReference type="NCBI Taxonomy" id="688394"/>
    <lineage>
        <taxon>Eukaryota</taxon>
        <taxon>Fungi</taxon>
        <taxon>Fungi incertae sedis</taxon>
        <taxon>Mucoromycota</taxon>
        <taxon>Mucoromycotina</taxon>
        <taxon>Mucoromycetes</taxon>
        <taxon>Mucorales</taxon>
        <taxon>Lichtheimiaceae</taxon>
        <taxon>Lichtheimia</taxon>
    </lineage>
</organism>
<dbReference type="InterPro" id="IPR036390">
    <property type="entry name" value="WH_DNA-bd_sf"/>
</dbReference>
<dbReference type="PRINTS" id="PR00056">
    <property type="entry name" value="HSFDOMAIN"/>
</dbReference>
<evidence type="ECO:0000256" key="1">
    <source>
        <dbReference type="ARBA" id="ARBA00004123"/>
    </source>
</evidence>
<accession>A0A077WPL1</accession>
<comment type="subcellular location">
    <subcellularLocation>
        <location evidence="1">Nucleus</location>
    </subcellularLocation>
</comment>
<dbReference type="OrthoDB" id="60033at2759"/>
<keyword evidence="4" id="KW-0238">DNA-binding</keyword>
<keyword evidence="3" id="KW-0805">Transcription regulation</keyword>
<dbReference type="PANTHER" id="PTHR10015">
    <property type="entry name" value="HEAT SHOCK TRANSCRIPTION FACTOR"/>
    <property type="match status" value="1"/>
</dbReference>
<evidence type="ECO:0000256" key="8">
    <source>
        <dbReference type="SAM" id="MobiDB-lite"/>
    </source>
</evidence>
<evidence type="ECO:0000259" key="9">
    <source>
        <dbReference type="PROSITE" id="PS00434"/>
    </source>
</evidence>
<evidence type="ECO:0000256" key="4">
    <source>
        <dbReference type="ARBA" id="ARBA00023125"/>
    </source>
</evidence>
<feature type="domain" description="HSF-type DNA-binding" evidence="9">
    <location>
        <begin position="33"/>
        <end position="57"/>
    </location>
</feature>
<keyword evidence="6" id="KW-0539">Nucleus</keyword>
<dbReference type="Pfam" id="PF00447">
    <property type="entry name" value="HSF_DNA-bind"/>
    <property type="match status" value="1"/>
</dbReference>
<dbReference type="FunFam" id="1.10.10.10:FF:000027">
    <property type="entry name" value="Heat shock transcription factor 1"/>
    <property type="match status" value="1"/>
</dbReference>
<feature type="region of interest" description="Disordered" evidence="8">
    <location>
        <begin position="206"/>
        <end position="349"/>
    </location>
</feature>
<feature type="compositionally biased region" description="Low complexity" evidence="8">
    <location>
        <begin position="321"/>
        <end position="349"/>
    </location>
</feature>
<dbReference type="InterPro" id="IPR000232">
    <property type="entry name" value="HSF_DNA-bd"/>
</dbReference>
<dbReference type="GO" id="GO:0043565">
    <property type="term" value="F:sequence-specific DNA binding"/>
    <property type="evidence" value="ECO:0007669"/>
    <property type="project" value="InterPro"/>
</dbReference>
<dbReference type="SMART" id="SM00415">
    <property type="entry name" value="HSF"/>
    <property type="match status" value="1"/>
</dbReference>
<dbReference type="PROSITE" id="PS00434">
    <property type="entry name" value="HSF_DOMAIN"/>
    <property type="match status" value="1"/>
</dbReference>
<name>A0A077WPL1_9FUNG</name>
<gene>
    <name evidence="10" type="ORF">LRAMOSA10038</name>
</gene>
<keyword evidence="5" id="KW-0804">Transcription</keyword>
<evidence type="ECO:0000256" key="5">
    <source>
        <dbReference type="ARBA" id="ARBA00023163"/>
    </source>
</evidence>
<feature type="region of interest" description="Disordered" evidence="8">
    <location>
        <begin position="180"/>
        <end position="199"/>
    </location>
</feature>
<feature type="compositionally biased region" description="Basic residues" evidence="8">
    <location>
        <begin position="223"/>
        <end position="233"/>
    </location>
</feature>
<dbReference type="SUPFAM" id="SSF46785">
    <property type="entry name" value="Winged helix' DNA-binding domain"/>
    <property type="match status" value="1"/>
</dbReference>
<evidence type="ECO:0000256" key="7">
    <source>
        <dbReference type="RuleBase" id="RU004020"/>
    </source>
</evidence>
<feature type="compositionally biased region" description="Polar residues" evidence="8">
    <location>
        <begin position="294"/>
        <end position="303"/>
    </location>
</feature>
<dbReference type="GO" id="GO:0003700">
    <property type="term" value="F:DNA-binding transcription factor activity"/>
    <property type="evidence" value="ECO:0007669"/>
    <property type="project" value="InterPro"/>
</dbReference>
<dbReference type="GO" id="GO:0005634">
    <property type="term" value="C:nucleus"/>
    <property type="evidence" value="ECO:0007669"/>
    <property type="project" value="UniProtKB-SubCell"/>
</dbReference>
<dbReference type="InterPro" id="IPR036388">
    <property type="entry name" value="WH-like_DNA-bd_sf"/>
</dbReference>
<dbReference type="PANTHER" id="PTHR10015:SF427">
    <property type="entry name" value="HEAT SHOCK FACTOR PROTEIN"/>
    <property type="match status" value="1"/>
</dbReference>
<proteinExistence type="inferred from homology"/>
<evidence type="ECO:0000256" key="3">
    <source>
        <dbReference type="ARBA" id="ARBA00023015"/>
    </source>
</evidence>
<sequence length="349" mass="39780">MVGDKQYQHLITWTYTGTSFIVCNITEFSRDVLPKHFKHNNFSSFVRQLNMYGFHKVNKSPRGHRALAENQIWEFSHSKFLRGRGDLLDDIKRKALETDAVRRDQNDVNTQMAVMQVAQSDMMQQLAHLQENFSQVVRELADTRRRQQSQQEMLKQMLQHMVQQQGASLQIPPEFAALDTKAESEQTHQQSSQQPPPIYITFPQNVYQQQHSPSSPHPPSSPNHHHHHHHHSLPSRPAAPLTVQTQNLAPSQSSHHTTPSHSPMMTAAINTPLPPSPSPSAFLSDDEGFYGTHSPHTPNAMQRSLSNSSSSHLMPAENFMLPQQQQQSQYQLSPSMHPSHDPSYSHYHS</sequence>
<evidence type="ECO:0000256" key="2">
    <source>
        <dbReference type="ARBA" id="ARBA00006403"/>
    </source>
</evidence>
<dbReference type="Gene3D" id="1.10.10.10">
    <property type="entry name" value="Winged helix-like DNA-binding domain superfamily/Winged helix DNA-binding domain"/>
    <property type="match status" value="1"/>
</dbReference>
<evidence type="ECO:0000313" key="10">
    <source>
        <dbReference type="EMBL" id="CDS08677.1"/>
    </source>
</evidence>
<comment type="similarity">
    <text evidence="2 7">Belongs to the HSF family.</text>
</comment>
<protein>
    <recommendedName>
        <fullName evidence="9">HSF-type DNA-binding domain-containing protein</fullName>
    </recommendedName>
</protein>
<reference evidence="10" key="1">
    <citation type="journal article" date="2014" name="Genome Announc.">
        <title>De novo whole-genome sequence and genome annotation of Lichtheimia ramosa.</title>
        <authorList>
            <person name="Linde J."/>
            <person name="Schwartze V."/>
            <person name="Binder U."/>
            <person name="Lass-Florl C."/>
            <person name="Voigt K."/>
            <person name="Horn F."/>
        </authorList>
    </citation>
    <scope>NUCLEOTIDE SEQUENCE</scope>
    <source>
        <strain evidence="10">JMRC FSU:6197</strain>
    </source>
</reference>
<feature type="compositionally biased region" description="Low complexity" evidence="8">
    <location>
        <begin position="250"/>
        <end position="266"/>
    </location>
</feature>
<evidence type="ECO:0000256" key="6">
    <source>
        <dbReference type="ARBA" id="ARBA00023242"/>
    </source>
</evidence>
<dbReference type="EMBL" id="LK023326">
    <property type="protein sequence ID" value="CDS08677.1"/>
    <property type="molecule type" value="Genomic_DNA"/>
</dbReference>
<dbReference type="AlphaFoldDB" id="A0A077WPL1"/>